<feature type="transmembrane region" description="Helical" evidence="5">
    <location>
        <begin position="235"/>
        <end position="254"/>
    </location>
</feature>
<protein>
    <submittedName>
        <fullName evidence="7">MFS general substrate transporter</fullName>
    </submittedName>
</protein>
<accession>A0A194X1S5</accession>
<dbReference type="InterPro" id="IPR036259">
    <property type="entry name" value="MFS_trans_sf"/>
</dbReference>
<evidence type="ECO:0000256" key="3">
    <source>
        <dbReference type="ARBA" id="ARBA00022989"/>
    </source>
</evidence>
<keyword evidence="3 5" id="KW-1133">Transmembrane helix</keyword>
<name>A0A194X1S5_MOLSC</name>
<dbReference type="PROSITE" id="PS50850">
    <property type="entry name" value="MFS"/>
    <property type="match status" value="1"/>
</dbReference>
<evidence type="ECO:0000313" key="8">
    <source>
        <dbReference type="Proteomes" id="UP000070700"/>
    </source>
</evidence>
<keyword evidence="4 5" id="KW-0472">Membrane</keyword>
<evidence type="ECO:0000256" key="5">
    <source>
        <dbReference type="SAM" id="Phobius"/>
    </source>
</evidence>
<dbReference type="Gene3D" id="1.20.1250.20">
    <property type="entry name" value="MFS general substrate transporter like domains"/>
    <property type="match status" value="1"/>
</dbReference>
<feature type="transmembrane region" description="Helical" evidence="5">
    <location>
        <begin position="518"/>
        <end position="539"/>
    </location>
</feature>
<comment type="subcellular location">
    <subcellularLocation>
        <location evidence="1">Membrane</location>
        <topology evidence="1">Multi-pass membrane protein</topology>
    </subcellularLocation>
</comment>
<dbReference type="InParanoid" id="A0A194X1S5"/>
<evidence type="ECO:0000313" key="7">
    <source>
        <dbReference type="EMBL" id="KUJ14150.1"/>
    </source>
</evidence>
<dbReference type="SUPFAM" id="SSF103473">
    <property type="entry name" value="MFS general substrate transporter"/>
    <property type="match status" value="1"/>
</dbReference>
<keyword evidence="8" id="KW-1185">Reference proteome</keyword>
<feature type="transmembrane region" description="Helical" evidence="5">
    <location>
        <begin position="345"/>
        <end position="371"/>
    </location>
</feature>
<feature type="transmembrane region" description="Helical" evidence="5">
    <location>
        <begin position="79"/>
        <end position="102"/>
    </location>
</feature>
<feature type="transmembrane region" description="Helical" evidence="5">
    <location>
        <begin position="206"/>
        <end position="229"/>
    </location>
</feature>
<dbReference type="RefSeq" id="XP_018068505.1">
    <property type="nucleotide sequence ID" value="XM_018218576.1"/>
</dbReference>
<dbReference type="PANTHER" id="PTHR23502">
    <property type="entry name" value="MAJOR FACILITATOR SUPERFAMILY"/>
    <property type="match status" value="1"/>
</dbReference>
<evidence type="ECO:0000256" key="4">
    <source>
        <dbReference type="ARBA" id="ARBA00023136"/>
    </source>
</evidence>
<feature type="transmembrane region" description="Helical" evidence="5">
    <location>
        <begin position="425"/>
        <end position="446"/>
    </location>
</feature>
<dbReference type="GeneID" id="28828302"/>
<dbReference type="OrthoDB" id="2585655at2759"/>
<keyword evidence="2 5" id="KW-0812">Transmembrane</keyword>
<sequence>MAKRAHQADMGSDTIDSMFVAAPGTEILMDEEGPGATEQRLHKLQHAKIGDGHLLLVPQPSLTDPNDPLRWSTRKKGVVLMNGVAYAFNGAVTGPMMAGGMIQLSEFFGKSLTYLTYANGATLICQGIGNLLWMPLAVKYGRRPVYLTSNFLMGIACIWLAIAAETTYTPFIVGRAFLGLFEAPIEAIVPSTVTDIFYLHERGEKISIYGLGVLGGNEIGPLVSAFIIQTLSMRWAFFIIAISIFINQITLIFSMPETKFLGVRPQIMLPSQRIETAESIPEEVRTKSECSQVERISNDTSAPQVSEVPERSYWKNLAFCSQVDHSVSLRKTFLRPFVLMTYPTVLWSSLVYGMSLGWNVVLGASVAQLFAPPPYLFNSGDQGLIFISPFIGSLVGTYLCGPLADRIANWATKRNHGIREPEMRLPACAIAIALTFFGALIASLTYNAKTHWSGPIIGFGILSAGAQMGATLAMAYSLDCHKELSGELMVTISCLKSAIAWIWTWVINDWITSDGLVVVFMTIASINVAVYMTTIIFYLKGKAFRIWIHKANLLRQTGLE</sequence>
<feature type="transmembrane region" description="Helical" evidence="5">
    <location>
        <begin position="114"/>
        <end position="133"/>
    </location>
</feature>
<feature type="transmembrane region" description="Helical" evidence="5">
    <location>
        <begin position="176"/>
        <end position="199"/>
    </location>
</feature>
<gene>
    <name evidence="7" type="ORF">LY89DRAFT_720520</name>
</gene>
<dbReference type="EMBL" id="KQ947420">
    <property type="protein sequence ID" value="KUJ14150.1"/>
    <property type="molecule type" value="Genomic_DNA"/>
</dbReference>
<reference evidence="7 8" key="1">
    <citation type="submission" date="2015-10" db="EMBL/GenBank/DDBJ databases">
        <title>Full genome of DAOMC 229536 Phialocephala scopiformis, a fungal endophyte of spruce producing the potent anti-insectan compound rugulosin.</title>
        <authorList>
            <consortium name="DOE Joint Genome Institute"/>
            <person name="Walker A.K."/>
            <person name="Frasz S.L."/>
            <person name="Seifert K.A."/>
            <person name="Miller J.D."/>
            <person name="Mondo S.J."/>
            <person name="Labutti K."/>
            <person name="Lipzen A."/>
            <person name="Dockter R."/>
            <person name="Kennedy M."/>
            <person name="Grigoriev I.V."/>
            <person name="Spatafora J.W."/>
        </authorList>
    </citation>
    <scope>NUCLEOTIDE SEQUENCE [LARGE SCALE GENOMIC DNA]</scope>
    <source>
        <strain evidence="7 8">CBS 120377</strain>
    </source>
</reference>
<organism evidence="7 8">
    <name type="scientific">Mollisia scopiformis</name>
    <name type="common">Conifer needle endophyte fungus</name>
    <name type="synonym">Phialocephala scopiformis</name>
    <dbReference type="NCBI Taxonomy" id="149040"/>
    <lineage>
        <taxon>Eukaryota</taxon>
        <taxon>Fungi</taxon>
        <taxon>Dikarya</taxon>
        <taxon>Ascomycota</taxon>
        <taxon>Pezizomycotina</taxon>
        <taxon>Leotiomycetes</taxon>
        <taxon>Helotiales</taxon>
        <taxon>Mollisiaceae</taxon>
        <taxon>Mollisia</taxon>
    </lineage>
</organism>
<dbReference type="GO" id="GO:0022857">
    <property type="term" value="F:transmembrane transporter activity"/>
    <property type="evidence" value="ECO:0007669"/>
    <property type="project" value="InterPro"/>
</dbReference>
<evidence type="ECO:0000259" key="6">
    <source>
        <dbReference type="PROSITE" id="PS50850"/>
    </source>
</evidence>
<feature type="transmembrane region" description="Helical" evidence="5">
    <location>
        <begin position="145"/>
        <end position="164"/>
    </location>
</feature>
<feature type="transmembrane region" description="Helical" evidence="5">
    <location>
        <begin position="452"/>
        <end position="476"/>
    </location>
</feature>
<feature type="transmembrane region" description="Helical" evidence="5">
    <location>
        <begin position="383"/>
        <end position="404"/>
    </location>
</feature>
<evidence type="ECO:0000256" key="1">
    <source>
        <dbReference type="ARBA" id="ARBA00004141"/>
    </source>
</evidence>
<evidence type="ECO:0000256" key="2">
    <source>
        <dbReference type="ARBA" id="ARBA00022692"/>
    </source>
</evidence>
<proteinExistence type="predicted"/>
<dbReference type="PANTHER" id="PTHR23502:SF4">
    <property type="entry name" value="MAJOR FACILITATOR SUPERFAMILY (MFS) PROFILE DOMAIN-CONTAINING PROTEIN-RELATED"/>
    <property type="match status" value="1"/>
</dbReference>
<feature type="domain" description="Major facilitator superfamily (MFS) profile" evidence="6">
    <location>
        <begin position="78"/>
        <end position="542"/>
    </location>
</feature>
<dbReference type="InterPro" id="IPR011701">
    <property type="entry name" value="MFS"/>
</dbReference>
<feature type="transmembrane region" description="Helical" evidence="5">
    <location>
        <begin position="488"/>
        <end position="506"/>
    </location>
</feature>
<dbReference type="Proteomes" id="UP000070700">
    <property type="component" value="Unassembled WGS sequence"/>
</dbReference>
<dbReference type="AlphaFoldDB" id="A0A194X1S5"/>
<dbReference type="InterPro" id="IPR020846">
    <property type="entry name" value="MFS_dom"/>
</dbReference>
<dbReference type="KEGG" id="psco:LY89DRAFT_720520"/>
<dbReference type="GO" id="GO:0005886">
    <property type="term" value="C:plasma membrane"/>
    <property type="evidence" value="ECO:0007669"/>
    <property type="project" value="TreeGrafter"/>
</dbReference>
<dbReference type="Pfam" id="PF07690">
    <property type="entry name" value="MFS_1"/>
    <property type="match status" value="1"/>
</dbReference>